<dbReference type="SUPFAM" id="SSF52833">
    <property type="entry name" value="Thioredoxin-like"/>
    <property type="match status" value="1"/>
</dbReference>
<evidence type="ECO:0000313" key="4">
    <source>
        <dbReference type="Proteomes" id="UP000264800"/>
    </source>
</evidence>
<keyword evidence="1" id="KW-0676">Redox-active center</keyword>
<evidence type="ECO:0000256" key="1">
    <source>
        <dbReference type="ARBA" id="ARBA00023284"/>
    </source>
</evidence>
<dbReference type="Gene3D" id="3.40.30.10">
    <property type="entry name" value="Glutaredoxin"/>
    <property type="match status" value="1"/>
</dbReference>
<evidence type="ECO:0008006" key="5">
    <source>
        <dbReference type="Google" id="ProtNLM"/>
    </source>
</evidence>
<dbReference type="InterPro" id="IPR036249">
    <property type="entry name" value="Thioredoxin-like_sf"/>
</dbReference>
<sequence length="169" mass="18711">MSFLRRVSGLFLRDRVRSSVIREGAAAPPRREEPPEVARASGEDASWTPGGGPEEDPGHAGGTGKALGFPRRRYYSRYQELAHVILKRFPGTDVKGNVGRSGAFEVQINGQVVFSKLEQHGFPHDGDVSGPHTKRSGVRSRTSEFFSRLFLFPALRFWTKSREPTTGSL</sequence>
<dbReference type="Pfam" id="PF10262">
    <property type="entry name" value="Rdx"/>
    <property type="match status" value="1"/>
</dbReference>
<evidence type="ECO:0000313" key="3">
    <source>
        <dbReference type="Ensembl" id="ENSKMAP00000013514.1"/>
    </source>
</evidence>
<evidence type="ECO:0000256" key="2">
    <source>
        <dbReference type="SAM" id="MobiDB-lite"/>
    </source>
</evidence>
<dbReference type="InterPro" id="IPR011893">
    <property type="entry name" value="Selenoprotein_Rdx-typ"/>
</dbReference>
<organism evidence="3 4">
    <name type="scientific">Kryptolebias marmoratus</name>
    <name type="common">Mangrove killifish</name>
    <name type="synonym">Rivulus marmoratus</name>
    <dbReference type="NCBI Taxonomy" id="37003"/>
    <lineage>
        <taxon>Eukaryota</taxon>
        <taxon>Metazoa</taxon>
        <taxon>Chordata</taxon>
        <taxon>Craniata</taxon>
        <taxon>Vertebrata</taxon>
        <taxon>Euteleostomi</taxon>
        <taxon>Actinopterygii</taxon>
        <taxon>Neopterygii</taxon>
        <taxon>Teleostei</taxon>
        <taxon>Neoteleostei</taxon>
        <taxon>Acanthomorphata</taxon>
        <taxon>Ovalentaria</taxon>
        <taxon>Atherinomorphae</taxon>
        <taxon>Cyprinodontiformes</taxon>
        <taxon>Rivulidae</taxon>
        <taxon>Kryptolebias</taxon>
    </lineage>
</organism>
<dbReference type="Proteomes" id="UP000264800">
    <property type="component" value="Unplaced"/>
</dbReference>
<reference evidence="3" key="1">
    <citation type="submission" date="2025-08" db="UniProtKB">
        <authorList>
            <consortium name="Ensembl"/>
        </authorList>
    </citation>
    <scope>IDENTIFICATION</scope>
</reference>
<dbReference type="GeneTree" id="ENSGT00940000177451"/>
<dbReference type="AlphaFoldDB" id="A0A3Q3APV0"/>
<protein>
    <recommendedName>
        <fullName evidence="5">Selenoprotein W</fullName>
    </recommendedName>
</protein>
<proteinExistence type="predicted"/>
<name>A0A3Q3APV0_KRYMA</name>
<reference evidence="3" key="2">
    <citation type="submission" date="2025-09" db="UniProtKB">
        <authorList>
            <consortium name="Ensembl"/>
        </authorList>
    </citation>
    <scope>IDENTIFICATION</scope>
</reference>
<keyword evidence="4" id="KW-1185">Reference proteome</keyword>
<dbReference type="NCBIfam" id="TIGR02174">
    <property type="entry name" value="CXXU_selWTH"/>
    <property type="match status" value="1"/>
</dbReference>
<feature type="region of interest" description="Disordered" evidence="2">
    <location>
        <begin position="21"/>
        <end position="66"/>
    </location>
</feature>
<dbReference type="Ensembl" id="ENSKMAT00000013721.1">
    <property type="protein sequence ID" value="ENSKMAP00000013514.1"/>
    <property type="gene ID" value="ENSKMAG00000010144.1"/>
</dbReference>
<accession>A0A3Q3APV0</accession>